<dbReference type="InterPro" id="IPR016181">
    <property type="entry name" value="Acyl_CoA_acyltransferase"/>
</dbReference>
<protein>
    <recommendedName>
        <fullName evidence="1">N-acetyltransferase domain-containing protein</fullName>
    </recommendedName>
</protein>
<dbReference type="InterPro" id="IPR052742">
    <property type="entry name" value="Mito_N-acetyltransferase"/>
</dbReference>
<dbReference type="Pfam" id="PF00583">
    <property type="entry name" value="Acetyltransf_1"/>
    <property type="match status" value="1"/>
</dbReference>
<dbReference type="OMA" id="PRCSHNC"/>
<keyword evidence="3" id="KW-1185">Reference proteome</keyword>
<dbReference type="Proteomes" id="UP000053201">
    <property type="component" value="Unassembled WGS sequence"/>
</dbReference>
<dbReference type="InParanoid" id="A0A0L0HL33"/>
<dbReference type="Gene3D" id="3.40.630.30">
    <property type="match status" value="1"/>
</dbReference>
<dbReference type="PANTHER" id="PTHR43138:SF1">
    <property type="entry name" value="N-ACETYLTRANSFERASE ACA1"/>
    <property type="match status" value="1"/>
</dbReference>
<sequence>MASAYGAISGPQSRAELPLPMQLTLKDGFTATLSRVESFDTELTERIRLLLNAEIEAGNTYPQEEALDEASFANYFLSGDAFAVRRNSDHELLGTFYIKPNFPGRCSHICNGGFIVSGASRGLGVGREMAKAFLVLAPILGYQASMFNLVFETNTASVNLWQSLGFQQIGRVPKAGRLRRSDGEGEVYVDALVFYYDFTNLAS</sequence>
<evidence type="ECO:0000313" key="3">
    <source>
        <dbReference type="Proteomes" id="UP000053201"/>
    </source>
</evidence>
<dbReference type="PROSITE" id="PS51186">
    <property type="entry name" value="GNAT"/>
    <property type="match status" value="1"/>
</dbReference>
<evidence type="ECO:0000259" key="1">
    <source>
        <dbReference type="PROSITE" id="PS51186"/>
    </source>
</evidence>
<reference evidence="2 3" key="1">
    <citation type="submission" date="2009-08" db="EMBL/GenBank/DDBJ databases">
        <title>The Genome Sequence of Spizellomyces punctatus strain DAOM BR117.</title>
        <authorList>
            <consortium name="The Broad Institute Genome Sequencing Platform"/>
            <person name="Russ C."/>
            <person name="Cuomo C."/>
            <person name="Shea T."/>
            <person name="Young S.K."/>
            <person name="Zeng Q."/>
            <person name="Koehrsen M."/>
            <person name="Haas B."/>
            <person name="Borodovsky M."/>
            <person name="Guigo R."/>
            <person name="Alvarado L."/>
            <person name="Berlin A."/>
            <person name="Bochicchio J."/>
            <person name="Borenstein D."/>
            <person name="Chapman S."/>
            <person name="Chen Z."/>
            <person name="Engels R."/>
            <person name="Freedman E."/>
            <person name="Gellesch M."/>
            <person name="Goldberg J."/>
            <person name="Griggs A."/>
            <person name="Gujja S."/>
            <person name="Heiman D."/>
            <person name="Hepburn T."/>
            <person name="Howarth C."/>
            <person name="Jen D."/>
            <person name="Larson L."/>
            <person name="Lewis B."/>
            <person name="Mehta T."/>
            <person name="Park D."/>
            <person name="Pearson M."/>
            <person name="Roberts A."/>
            <person name="Saif S."/>
            <person name="Shenoy N."/>
            <person name="Sisk P."/>
            <person name="Stolte C."/>
            <person name="Sykes S."/>
            <person name="Thomson T."/>
            <person name="Walk T."/>
            <person name="White J."/>
            <person name="Yandava C."/>
            <person name="Burger G."/>
            <person name="Gray M.W."/>
            <person name="Holland P.W.H."/>
            <person name="King N."/>
            <person name="Lang F.B.F."/>
            <person name="Roger A.J."/>
            <person name="Ruiz-Trillo I."/>
            <person name="Lander E."/>
            <person name="Nusbaum C."/>
        </authorList>
    </citation>
    <scope>NUCLEOTIDE SEQUENCE [LARGE SCALE GENOMIC DNA]</scope>
    <source>
        <strain evidence="2 3">DAOM BR117</strain>
    </source>
</reference>
<organism evidence="2 3">
    <name type="scientific">Spizellomyces punctatus (strain DAOM BR117)</name>
    <dbReference type="NCBI Taxonomy" id="645134"/>
    <lineage>
        <taxon>Eukaryota</taxon>
        <taxon>Fungi</taxon>
        <taxon>Fungi incertae sedis</taxon>
        <taxon>Chytridiomycota</taxon>
        <taxon>Chytridiomycota incertae sedis</taxon>
        <taxon>Chytridiomycetes</taxon>
        <taxon>Spizellomycetales</taxon>
        <taxon>Spizellomycetaceae</taxon>
        <taxon>Spizellomyces</taxon>
    </lineage>
</organism>
<gene>
    <name evidence="2" type="ORF">SPPG_03388</name>
</gene>
<accession>A0A0L0HL33</accession>
<dbReference type="EMBL" id="KQ257454">
    <property type="protein sequence ID" value="KND01590.1"/>
    <property type="molecule type" value="Genomic_DNA"/>
</dbReference>
<proteinExistence type="predicted"/>
<dbReference type="PANTHER" id="PTHR43138">
    <property type="entry name" value="ACETYLTRANSFERASE, GNAT FAMILY"/>
    <property type="match status" value="1"/>
</dbReference>
<dbReference type="VEuPathDB" id="FungiDB:SPPG_03388"/>
<dbReference type="STRING" id="645134.A0A0L0HL33"/>
<evidence type="ECO:0000313" key="2">
    <source>
        <dbReference type="EMBL" id="KND01590.1"/>
    </source>
</evidence>
<dbReference type="InterPro" id="IPR000182">
    <property type="entry name" value="GNAT_dom"/>
</dbReference>
<dbReference type="SUPFAM" id="SSF55729">
    <property type="entry name" value="Acyl-CoA N-acyltransferases (Nat)"/>
    <property type="match status" value="1"/>
</dbReference>
<feature type="domain" description="N-acetyltransferase" evidence="1">
    <location>
        <begin position="45"/>
        <end position="199"/>
    </location>
</feature>
<dbReference type="RefSeq" id="XP_016609629.1">
    <property type="nucleotide sequence ID" value="XM_016751657.1"/>
</dbReference>
<dbReference type="GO" id="GO:0046941">
    <property type="term" value="F:azetidine-2-carboxylic acid acetyltransferase activity"/>
    <property type="evidence" value="ECO:0007669"/>
    <property type="project" value="EnsemblFungi"/>
</dbReference>
<dbReference type="GeneID" id="27686908"/>
<dbReference type="AlphaFoldDB" id="A0A0L0HL33"/>
<name>A0A0L0HL33_SPIPD</name>
<dbReference type="OrthoDB" id="10264707at2759"/>
<dbReference type="eggNOG" id="ENOG502QRFX">
    <property type="taxonomic scope" value="Eukaryota"/>
</dbReference>
<dbReference type="GO" id="GO:0005634">
    <property type="term" value="C:nucleus"/>
    <property type="evidence" value="ECO:0007669"/>
    <property type="project" value="TreeGrafter"/>
</dbReference>